<protein>
    <submittedName>
        <fullName evidence="3">CAP domain-containing protein</fullName>
    </submittedName>
</protein>
<accession>A0A5N8XHY1</accession>
<dbReference type="PANTHER" id="PTHR31157:SF1">
    <property type="entry name" value="SCP DOMAIN-CONTAINING PROTEIN"/>
    <property type="match status" value="1"/>
</dbReference>
<feature type="signal peptide" evidence="1">
    <location>
        <begin position="1"/>
        <end position="30"/>
    </location>
</feature>
<evidence type="ECO:0000313" key="4">
    <source>
        <dbReference type="Proteomes" id="UP000400924"/>
    </source>
</evidence>
<name>A0A5N8XHY1_9ACTN</name>
<dbReference type="AlphaFoldDB" id="A0A5N8XHY1"/>
<dbReference type="Pfam" id="PF00188">
    <property type="entry name" value="CAP"/>
    <property type="match status" value="1"/>
</dbReference>
<dbReference type="SUPFAM" id="SSF55797">
    <property type="entry name" value="PR-1-like"/>
    <property type="match status" value="1"/>
</dbReference>
<organism evidence="3 4">
    <name type="scientific">Streptomyces spongiae</name>
    <dbReference type="NCBI Taxonomy" id="565072"/>
    <lineage>
        <taxon>Bacteria</taxon>
        <taxon>Bacillati</taxon>
        <taxon>Actinomycetota</taxon>
        <taxon>Actinomycetes</taxon>
        <taxon>Kitasatosporales</taxon>
        <taxon>Streptomycetaceae</taxon>
        <taxon>Streptomyces</taxon>
    </lineage>
</organism>
<dbReference type="InterPro" id="IPR035940">
    <property type="entry name" value="CAP_sf"/>
</dbReference>
<feature type="chain" id="PRO_5024424298" evidence="1">
    <location>
        <begin position="31"/>
        <end position="176"/>
    </location>
</feature>
<feature type="domain" description="SCP" evidence="2">
    <location>
        <begin position="60"/>
        <end position="172"/>
    </location>
</feature>
<keyword evidence="1" id="KW-0732">Signal</keyword>
<evidence type="ECO:0000256" key="1">
    <source>
        <dbReference type="SAM" id="SignalP"/>
    </source>
</evidence>
<keyword evidence="4" id="KW-1185">Reference proteome</keyword>
<dbReference type="Proteomes" id="UP000400924">
    <property type="component" value="Unassembled WGS sequence"/>
</dbReference>
<dbReference type="OrthoDB" id="68195at2"/>
<dbReference type="Gene3D" id="3.40.33.10">
    <property type="entry name" value="CAP"/>
    <property type="match status" value="1"/>
</dbReference>
<evidence type="ECO:0000313" key="3">
    <source>
        <dbReference type="EMBL" id="MPY58588.1"/>
    </source>
</evidence>
<dbReference type="InterPro" id="IPR014044">
    <property type="entry name" value="CAP_dom"/>
</dbReference>
<proteinExistence type="predicted"/>
<dbReference type="CDD" id="cd05379">
    <property type="entry name" value="CAP_bacterial"/>
    <property type="match status" value="1"/>
</dbReference>
<sequence>MRNQQSTFRRALAVVAVTVAATGMPAVAMAATPTASTPTASTPTASTTAASADELTTLVTLVNEERAKAGCAAVTVNEKLTKAAQDHSQDMADHGTLSHTGSDGSSFTDRYERVGYSWSTGGENIAAGYTTPESVMAGWMASSGHKANILNCAFEEIGVGLAQSGNYWTQDFGTAR</sequence>
<dbReference type="RefSeq" id="WP_152772125.1">
    <property type="nucleotide sequence ID" value="NZ_VJZC01000092.1"/>
</dbReference>
<dbReference type="PANTHER" id="PTHR31157">
    <property type="entry name" value="SCP DOMAIN-CONTAINING PROTEIN"/>
    <property type="match status" value="1"/>
</dbReference>
<gene>
    <name evidence="3" type="ORF">FNH08_15860</name>
</gene>
<reference evidence="3 4" key="1">
    <citation type="submission" date="2019-07" db="EMBL/GenBank/DDBJ databases">
        <title>New species of Amycolatopsis and Streptomyces.</title>
        <authorList>
            <person name="Duangmal K."/>
            <person name="Teo W.F.A."/>
            <person name="Lipun K."/>
        </authorList>
    </citation>
    <scope>NUCLEOTIDE SEQUENCE [LARGE SCALE GENOMIC DNA]</scope>
    <source>
        <strain evidence="3 4">NBRC 106415</strain>
    </source>
</reference>
<comment type="caution">
    <text evidence="3">The sequence shown here is derived from an EMBL/GenBank/DDBJ whole genome shotgun (WGS) entry which is preliminary data.</text>
</comment>
<dbReference type="EMBL" id="VJZC01000092">
    <property type="protein sequence ID" value="MPY58588.1"/>
    <property type="molecule type" value="Genomic_DNA"/>
</dbReference>
<evidence type="ECO:0000259" key="2">
    <source>
        <dbReference type="Pfam" id="PF00188"/>
    </source>
</evidence>